<organism evidence="1">
    <name type="scientific">bioreactor metagenome</name>
    <dbReference type="NCBI Taxonomy" id="1076179"/>
    <lineage>
        <taxon>unclassified sequences</taxon>
        <taxon>metagenomes</taxon>
        <taxon>ecological metagenomes</taxon>
    </lineage>
</organism>
<proteinExistence type="predicted"/>
<accession>A0A645GBP2</accession>
<name>A0A645GBP2_9ZZZZ</name>
<dbReference type="SUPFAM" id="SSF52151">
    <property type="entry name" value="FabD/lysophospholipase-like"/>
    <property type="match status" value="1"/>
</dbReference>
<evidence type="ECO:0000313" key="1">
    <source>
        <dbReference type="EMBL" id="MPN24065.1"/>
    </source>
</evidence>
<dbReference type="Gene3D" id="3.40.1090.10">
    <property type="entry name" value="Cytosolic phospholipase A2 catalytic domain"/>
    <property type="match status" value="1"/>
</dbReference>
<dbReference type="InterPro" id="IPR016035">
    <property type="entry name" value="Acyl_Trfase/lysoPLipase"/>
</dbReference>
<sequence>MDISSERKIEFPAQAGLYWSNPNFDVNPAVFVRASMAIPLFFEPVIQKIDRSDLKIVESWEKIFVYQNEIPNKGIFVDGGSISNFPISIFHNQRIIIPRVPIFGIRINDSKPNPETEIKNLGNYAGRILNTMKNNYDKDFLTKNNFYEKFSIADIDTYLTNANWLDFNMDEKTKRALFLKGVESAIKFMDEFDWFDYKMNRAKVFFENNT</sequence>
<dbReference type="EMBL" id="VSSQ01072770">
    <property type="protein sequence ID" value="MPN24065.1"/>
    <property type="molecule type" value="Genomic_DNA"/>
</dbReference>
<dbReference type="AlphaFoldDB" id="A0A645GBP2"/>
<gene>
    <name evidence="1" type="ORF">SDC9_171459</name>
</gene>
<reference evidence="1" key="1">
    <citation type="submission" date="2019-08" db="EMBL/GenBank/DDBJ databases">
        <authorList>
            <person name="Kucharzyk K."/>
            <person name="Murdoch R.W."/>
            <person name="Higgins S."/>
            <person name="Loffler F."/>
        </authorList>
    </citation>
    <scope>NUCLEOTIDE SEQUENCE</scope>
</reference>
<protein>
    <submittedName>
        <fullName evidence="1">Uncharacterized protein</fullName>
    </submittedName>
</protein>
<comment type="caution">
    <text evidence="1">The sequence shown here is derived from an EMBL/GenBank/DDBJ whole genome shotgun (WGS) entry which is preliminary data.</text>
</comment>